<gene>
    <name evidence="2" type="ORF">MENT_LOCUS51677</name>
</gene>
<organism evidence="2 3">
    <name type="scientific">Meloidogyne enterolobii</name>
    <name type="common">Root-knot nematode worm</name>
    <name type="synonym">Meloidogyne mayaguensis</name>
    <dbReference type="NCBI Taxonomy" id="390850"/>
    <lineage>
        <taxon>Eukaryota</taxon>
        <taxon>Metazoa</taxon>
        <taxon>Ecdysozoa</taxon>
        <taxon>Nematoda</taxon>
        <taxon>Chromadorea</taxon>
        <taxon>Rhabditida</taxon>
        <taxon>Tylenchina</taxon>
        <taxon>Tylenchomorpha</taxon>
        <taxon>Tylenchoidea</taxon>
        <taxon>Meloidogynidae</taxon>
        <taxon>Meloidogyninae</taxon>
        <taxon>Meloidogyne</taxon>
    </lineage>
</organism>
<evidence type="ECO:0000256" key="1">
    <source>
        <dbReference type="SAM" id="MobiDB-lite"/>
    </source>
</evidence>
<dbReference type="EMBL" id="CAJEWN010001552">
    <property type="protein sequence ID" value="CAD2198365.1"/>
    <property type="molecule type" value="Genomic_DNA"/>
</dbReference>
<feature type="region of interest" description="Disordered" evidence="1">
    <location>
        <begin position="126"/>
        <end position="162"/>
    </location>
</feature>
<name>A0A6V7XGK4_MELEN</name>
<protein>
    <submittedName>
        <fullName evidence="2">Uncharacterized protein</fullName>
    </submittedName>
</protein>
<evidence type="ECO:0000313" key="2">
    <source>
        <dbReference type="EMBL" id="CAD2198365.1"/>
    </source>
</evidence>
<accession>A0A6V7XGK4</accession>
<sequence length="226" mass="25915">MAININDKKSLIQQILPEVDFNVTNKGLTISASQRLSTPRFIPFDNVGRCRECKATEAELDFVVAKEGVTFYCSRIKSPIFIPFDTIYDLPGHCFFKIRNKARVFNVMHGETPQCFPVQTQTNFKAQQKISKEDNRKEKDESSEKNNEKEENIEKNNEIKKEDIVDEEMEDVLKEFFDNIGEAITSTPIPGEKLQELQAQAIAMDDEMNNLLKNIPIDHTSITHTL</sequence>
<proteinExistence type="predicted"/>
<reference evidence="2 3" key="1">
    <citation type="submission" date="2020-08" db="EMBL/GenBank/DDBJ databases">
        <authorList>
            <person name="Koutsovoulos G."/>
            <person name="Danchin GJ E."/>
        </authorList>
    </citation>
    <scope>NUCLEOTIDE SEQUENCE [LARGE SCALE GENOMIC DNA]</scope>
</reference>
<feature type="compositionally biased region" description="Basic and acidic residues" evidence="1">
    <location>
        <begin position="130"/>
        <end position="162"/>
    </location>
</feature>
<dbReference type="Proteomes" id="UP000580250">
    <property type="component" value="Unassembled WGS sequence"/>
</dbReference>
<evidence type="ECO:0000313" key="3">
    <source>
        <dbReference type="Proteomes" id="UP000580250"/>
    </source>
</evidence>
<comment type="caution">
    <text evidence="2">The sequence shown here is derived from an EMBL/GenBank/DDBJ whole genome shotgun (WGS) entry which is preliminary data.</text>
</comment>
<dbReference type="AlphaFoldDB" id="A0A6V7XGK4"/>